<dbReference type="SUPFAM" id="SSF51261">
    <property type="entry name" value="Duplicated hybrid motif"/>
    <property type="match status" value="1"/>
</dbReference>
<protein>
    <submittedName>
        <fullName evidence="3">Secreted peptidase</fullName>
    </submittedName>
</protein>
<feature type="region of interest" description="Disordered" evidence="1">
    <location>
        <begin position="355"/>
        <end position="384"/>
    </location>
</feature>
<dbReference type="AlphaFoldDB" id="I2GIS2"/>
<dbReference type="Proteomes" id="UP000009309">
    <property type="component" value="Unassembled WGS sequence"/>
</dbReference>
<dbReference type="Pfam" id="PF01551">
    <property type="entry name" value="Peptidase_M23"/>
    <property type="match status" value="1"/>
</dbReference>
<dbReference type="PANTHER" id="PTHR21666:SF285">
    <property type="entry name" value="M23 FAMILY METALLOPEPTIDASE"/>
    <property type="match status" value="1"/>
</dbReference>
<comment type="caution">
    <text evidence="3">The sequence shown here is derived from an EMBL/GenBank/DDBJ whole genome shotgun (WGS) entry which is preliminary data.</text>
</comment>
<organism evidence="3 4">
    <name type="scientific">Fibrisoma limi BUZ 3</name>
    <dbReference type="NCBI Taxonomy" id="1185876"/>
    <lineage>
        <taxon>Bacteria</taxon>
        <taxon>Pseudomonadati</taxon>
        <taxon>Bacteroidota</taxon>
        <taxon>Cytophagia</taxon>
        <taxon>Cytophagales</taxon>
        <taxon>Spirosomataceae</taxon>
        <taxon>Fibrisoma</taxon>
    </lineage>
</organism>
<feature type="domain" description="M23ase beta-sheet core" evidence="2">
    <location>
        <begin position="231"/>
        <end position="329"/>
    </location>
</feature>
<dbReference type="CDD" id="cd12797">
    <property type="entry name" value="M23_peptidase"/>
    <property type="match status" value="1"/>
</dbReference>
<reference evidence="3 4" key="1">
    <citation type="journal article" date="2012" name="J. Bacteriol.">
        <title>Genome Sequence of the Filamentous Bacterium Fibrisoma limi BUZ 3T.</title>
        <authorList>
            <person name="Filippini M."/>
            <person name="Qi W."/>
            <person name="Jaenicke S."/>
            <person name="Goesmann A."/>
            <person name="Smits T.H."/>
            <person name="Bagheri H.C."/>
        </authorList>
    </citation>
    <scope>NUCLEOTIDE SEQUENCE [LARGE SCALE GENOMIC DNA]</scope>
    <source>
        <strain evidence="4">BUZ 3T</strain>
    </source>
</reference>
<evidence type="ECO:0000313" key="3">
    <source>
        <dbReference type="EMBL" id="CCH53797.1"/>
    </source>
</evidence>
<dbReference type="InterPro" id="IPR011055">
    <property type="entry name" value="Dup_hybrid_motif"/>
</dbReference>
<sequence length="384" mass="42661">MTQTLLFTILLFAAAICEGQRGNITNESFPHPSLELRVPCQPSPVRIQGETTLYYELHLTNRSAQAIRLHKIEVLSPPNVLSVYQPDALRNRLSMTDHRSDTSEVISLVPDRPAILYVELVLKGKPLPSELNHRISYAVNSPTGLQNGAMQGGVVKPETHAPLILGPPLRGGPWAAVYNPFWKRGHRRVLYSKNGTERIPGRFAIDFIKLNKDGQQTVGDQDSIVHWYGYDQPVLAVADGTISSVRNDFSESVTLSKHPAYPAESATGNYISLQIAPDRYVFYEHLKPGGIQVKPGQMVKKGTVIARVGFTGQTTGPHLHLHVADNDSPLGAEGVPFVFDHFRLLGEYEDFTTFGKSRWQPPSPQQNTDIHQERPGPNQVIQFN</sequence>
<gene>
    <name evidence="3" type="ORF">BN8_02922</name>
</gene>
<evidence type="ECO:0000256" key="1">
    <source>
        <dbReference type="SAM" id="MobiDB-lite"/>
    </source>
</evidence>
<evidence type="ECO:0000259" key="2">
    <source>
        <dbReference type="Pfam" id="PF01551"/>
    </source>
</evidence>
<dbReference type="OrthoDB" id="9809488at2"/>
<keyword evidence="4" id="KW-1185">Reference proteome</keyword>
<dbReference type="STRING" id="1185876.BN8_02922"/>
<dbReference type="eggNOG" id="COG0739">
    <property type="taxonomic scope" value="Bacteria"/>
</dbReference>
<dbReference type="PANTHER" id="PTHR21666">
    <property type="entry name" value="PEPTIDASE-RELATED"/>
    <property type="match status" value="1"/>
</dbReference>
<name>I2GIS2_9BACT</name>
<dbReference type="RefSeq" id="WP_009282377.1">
    <property type="nucleotide sequence ID" value="NZ_CAIT01000006.1"/>
</dbReference>
<dbReference type="InterPro" id="IPR050570">
    <property type="entry name" value="Cell_wall_metabolism_enzyme"/>
</dbReference>
<dbReference type="InterPro" id="IPR016047">
    <property type="entry name" value="M23ase_b-sheet_dom"/>
</dbReference>
<dbReference type="Gene3D" id="2.70.70.10">
    <property type="entry name" value="Glucose Permease (Domain IIA)"/>
    <property type="match status" value="1"/>
</dbReference>
<dbReference type="EMBL" id="CAIT01000006">
    <property type="protein sequence ID" value="CCH53797.1"/>
    <property type="molecule type" value="Genomic_DNA"/>
</dbReference>
<evidence type="ECO:0000313" key="4">
    <source>
        <dbReference type="Proteomes" id="UP000009309"/>
    </source>
</evidence>
<accession>I2GIS2</accession>
<proteinExistence type="predicted"/>
<dbReference type="GO" id="GO:0004222">
    <property type="term" value="F:metalloendopeptidase activity"/>
    <property type="evidence" value="ECO:0007669"/>
    <property type="project" value="TreeGrafter"/>
</dbReference>